<accession>A0ABR1L9U0</accession>
<dbReference type="PANTHER" id="PTHR38790:SF4">
    <property type="entry name" value="2EXR DOMAIN-CONTAINING PROTEIN"/>
    <property type="match status" value="1"/>
</dbReference>
<name>A0ABR1L9U0_9PEZI</name>
<protein>
    <submittedName>
        <fullName evidence="1">Uncharacterized protein</fullName>
    </submittedName>
</protein>
<comment type="caution">
    <text evidence="1">The sequence shown here is derived from an EMBL/GenBank/DDBJ whole genome shotgun (WGS) entry which is preliminary data.</text>
</comment>
<dbReference type="Proteomes" id="UP001360953">
    <property type="component" value="Unassembled WGS sequence"/>
</dbReference>
<dbReference type="GeneID" id="92037117"/>
<keyword evidence="2" id="KW-1185">Reference proteome</keyword>
<sequence length="385" mass="44536">MSDYESDSDLGPDGMKGFYDWLSWKGSVTRFVSPGEGGEPEDYDLSRCQNPHKGPPFRFLDLPKDVRLLIYELVLGSQIIRMGYYYSIYSWNMGRCFYFTAPRLGGGLVVPEDHLDLRNEYRGPYASFIGSPPHPATPWLELSLLSVCRQIHEEAREIPFRKNIFVPLGAKCYDAFFQRIMSPIQSGWIRFLTIVVCLDYCGPPKPGLWYGTARSLPNLASVHFVIKIDFTYDWGDVTYSPAWWADDKNYDSECYPLLAEDVHKIPNLFRLLAHSNADTKVSISIDDTAVTRRIRNPQYGVEDMDDDKHIKFWMSRVKTLDKPFEKQLAKDGLRRGTLPWIDAYVMKFLSLTEADKKIYVDEFQRRLTERPTILQEKVKEAGEEE</sequence>
<evidence type="ECO:0000313" key="2">
    <source>
        <dbReference type="Proteomes" id="UP001360953"/>
    </source>
</evidence>
<dbReference type="EMBL" id="JBBPEH010000011">
    <property type="protein sequence ID" value="KAK7532011.1"/>
    <property type="molecule type" value="Genomic_DNA"/>
</dbReference>
<reference evidence="1 2" key="1">
    <citation type="submission" date="2024-04" db="EMBL/GenBank/DDBJ databases">
        <title>Phyllosticta paracitricarpa is synonymous to the EU quarantine fungus P. citricarpa based on phylogenomic analyses.</title>
        <authorList>
            <consortium name="Lawrence Berkeley National Laboratory"/>
            <person name="Van ingen-buijs V.A."/>
            <person name="Van westerhoven A.C."/>
            <person name="Haridas S."/>
            <person name="Skiadas P."/>
            <person name="Martin F."/>
            <person name="Groenewald J.Z."/>
            <person name="Crous P.W."/>
            <person name="Seidl M.F."/>
        </authorList>
    </citation>
    <scope>NUCLEOTIDE SEQUENCE [LARGE SCALE GENOMIC DNA]</scope>
    <source>
        <strain evidence="1 2">CPC 17464</strain>
    </source>
</reference>
<dbReference type="PANTHER" id="PTHR38790">
    <property type="entry name" value="2EXR DOMAIN-CONTAINING PROTEIN-RELATED"/>
    <property type="match status" value="1"/>
</dbReference>
<organism evidence="1 2">
    <name type="scientific">Phyllosticta citribraziliensis</name>
    <dbReference type="NCBI Taxonomy" id="989973"/>
    <lineage>
        <taxon>Eukaryota</taxon>
        <taxon>Fungi</taxon>
        <taxon>Dikarya</taxon>
        <taxon>Ascomycota</taxon>
        <taxon>Pezizomycotina</taxon>
        <taxon>Dothideomycetes</taxon>
        <taxon>Dothideomycetes incertae sedis</taxon>
        <taxon>Botryosphaeriales</taxon>
        <taxon>Phyllostictaceae</taxon>
        <taxon>Phyllosticta</taxon>
    </lineage>
</organism>
<dbReference type="RefSeq" id="XP_066651681.1">
    <property type="nucleotide sequence ID" value="XM_066804211.1"/>
</dbReference>
<proteinExistence type="predicted"/>
<evidence type="ECO:0000313" key="1">
    <source>
        <dbReference type="EMBL" id="KAK7532011.1"/>
    </source>
</evidence>
<gene>
    <name evidence="1" type="ORF">J3D65DRAFT_81975</name>
</gene>